<feature type="transmembrane region" description="Helical" evidence="6">
    <location>
        <begin position="81"/>
        <end position="101"/>
    </location>
</feature>
<gene>
    <name evidence="8" type="primary">slc49a3</name>
</gene>
<dbReference type="AlphaFoldDB" id="H2SHM2"/>
<dbReference type="GeneTree" id="ENSGT01030000234625"/>
<feature type="transmembrane region" description="Helical" evidence="6">
    <location>
        <begin position="353"/>
        <end position="377"/>
    </location>
</feature>
<feature type="domain" description="Major facilitator superfamily (MFS) profile" evidence="7">
    <location>
        <begin position="43"/>
        <end position="456"/>
    </location>
</feature>
<dbReference type="Ensembl" id="ENSTRUT00000011964.3">
    <property type="protein sequence ID" value="ENSTRUP00000011904.3"/>
    <property type="gene ID" value="ENSTRUG00000004972.3"/>
</dbReference>
<dbReference type="GO" id="GO:0016020">
    <property type="term" value="C:membrane"/>
    <property type="evidence" value="ECO:0007669"/>
    <property type="project" value="UniProtKB-SubCell"/>
</dbReference>
<reference evidence="8" key="3">
    <citation type="submission" date="2025-09" db="UniProtKB">
        <authorList>
            <consortium name="Ensembl"/>
        </authorList>
    </citation>
    <scope>IDENTIFICATION</scope>
</reference>
<evidence type="ECO:0000256" key="4">
    <source>
        <dbReference type="ARBA" id="ARBA00023136"/>
    </source>
</evidence>
<keyword evidence="4 6" id="KW-0472">Membrane</keyword>
<dbReference type="PANTHER" id="PTHR10924">
    <property type="entry name" value="MAJOR FACILITATOR SUPERFAMILY PROTEIN-RELATED"/>
    <property type="match status" value="1"/>
</dbReference>
<keyword evidence="2 6" id="KW-0812">Transmembrane</keyword>
<proteinExistence type="predicted"/>
<feature type="region of interest" description="Disordered" evidence="5">
    <location>
        <begin position="465"/>
        <end position="486"/>
    </location>
</feature>
<organism evidence="8 9">
    <name type="scientific">Takifugu rubripes</name>
    <name type="common">Japanese pufferfish</name>
    <name type="synonym">Fugu rubripes</name>
    <dbReference type="NCBI Taxonomy" id="31033"/>
    <lineage>
        <taxon>Eukaryota</taxon>
        <taxon>Metazoa</taxon>
        <taxon>Chordata</taxon>
        <taxon>Craniata</taxon>
        <taxon>Vertebrata</taxon>
        <taxon>Euteleostomi</taxon>
        <taxon>Actinopterygii</taxon>
        <taxon>Neopterygii</taxon>
        <taxon>Teleostei</taxon>
        <taxon>Neoteleostei</taxon>
        <taxon>Acanthomorphata</taxon>
        <taxon>Eupercaria</taxon>
        <taxon>Tetraodontiformes</taxon>
        <taxon>Tetradontoidea</taxon>
        <taxon>Tetraodontidae</taxon>
        <taxon>Takifugu</taxon>
    </lineage>
</organism>
<feature type="compositionally biased region" description="Basic and acidic residues" evidence="5">
    <location>
        <begin position="1"/>
        <end position="15"/>
    </location>
</feature>
<feature type="region of interest" description="Disordered" evidence="5">
    <location>
        <begin position="1"/>
        <end position="24"/>
    </location>
</feature>
<dbReference type="STRING" id="31033.ENSTRUP00000011905"/>
<dbReference type="CDD" id="cd17399">
    <property type="entry name" value="MFS_MFSD7"/>
    <property type="match status" value="1"/>
</dbReference>
<reference evidence="8 9" key="1">
    <citation type="journal article" date="2011" name="Genome Biol. Evol.">
        <title>Integration of the genetic map and genome assembly of fugu facilitates insights into distinct features of genome evolution in teleosts and mammals.</title>
        <authorList>
            <person name="Kai W."/>
            <person name="Kikuchi K."/>
            <person name="Tohari S."/>
            <person name="Chew A.K."/>
            <person name="Tay A."/>
            <person name="Fujiwara A."/>
            <person name="Hosoya S."/>
            <person name="Suetake H."/>
            <person name="Naruse K."/>
            <person name="Brenner S."/>
            <person name="Suzuki Y."/>
            <person name="Venkatesh B."/>
        </authorList>
    </citation>
    <scope>NUCLEOTIDE SEQUENCE [LARGE SCALE GENOMIC DNA]</scope>
</reference>
<keyword evidence="9" id="KW-1185">Reference proteome</keyword>
<feature type="transmembrane region" description="Helical" evidence="6">
    <location>
        <begin position="429"/>
        <end position="451"/>
    </location>
</feature>
<dbReference type="SUPFAM" id="SSF103473">
    <property type="entry name" value="MFS general substrate transporter"/>
    <property type="match status" value="1"/>
</dbReference>
<name>H2SHM2_TAKRU</name>
<dbReference type="PROSITE" id="PS50850">
    <property type="entry name" value="MFS"/>
    <property type="match status" value="1"/>
</dbReference>
<feature type="transmembrane region" description="Helical" evidence="6">
    <location>
        <begin position="204"/>
        <end position="227"/>
    </location>
</feature>
<sequence length="498" mass="53452">MEKNRRGNSEVRIDSRTGVQEIPEPEQNRRPPLFKVYKRRWFVLLVLCLSSCCNAMIWLTFAPVATQTSQYLGVSLEEVNWFSVVFMVVAIPLTLGATWMMDSLGLRITLILGSWLGAVGALVRVCGTLAGEGVTLRYAVVMLGQTLGALGQPFILFAPTKLAALWFPDRQRATANMIASMCNLLGMLLSSLVSPWVVTAPAKIPTLLIVYAVPACISCFLATVGIWSSTPPTPPSAGAVSSSSEPFFQGIKLLLKNKAYLVLLLSGGAAMATFSAFNTLLDQVLCVQGYTSDFAGLCVALFILFGVLGAAALSFYVDRTKRFTEVVKVSLLLTALALIAFSLVSQLQQQRAAVAVVCSLLGLFGNSAYPVAMELCVECSYPVGEATSTGIIVMSGQVQGVLYVVLLQALTTRITEAPLSTCQGEDLSWGVSMLVLAGLFCLFACCFVVFFHTPYRRVEAEEEDASSSSPLLADHPLGPPGGPGPQAYLEKRLIEPLG</sequence>
<feature type="transmembrane region" description="Helical" evidence="6">
    <location>
        <begin position="108"/>
        <end position="130"/>
    </location>
</feature>
<dbReference type="InterPro" id="IPR011701">
    <property type="entry name" value="MFS"/>
</dbReference>
<feature type="transmembrane region" description="Helical" evidence="6">
    <location>
        <begin position="136"/>
        <end position="157"/>
    </location>
</feature>
<keyword evidence="3 6" id="KW-1133">Transmembrane helix</keyword>
<dbReference type="HOGENOM" id="CLU_023132_3_2_1"/>
<reference evidence="8" key="2">
    <citation type="submission" date="2025-08" db="UniProtKB">
        <authorList>
            <consortium name="Ensembl"/>
        </authorList>
    </citation>
    <scope>IDENTIFICATION</scope>
</reference>
<evidence type="ECO:0000259" key="7">
    <source>
        <dbReference type="PROSITE" id="PS50850"/>
    </source>
</evidence>
<evidence type="ECO:0000313" key="9">
    <source>
        <dbReference type="Proteomes" id="UP000005226"/>
    </source>
</evidence>
<evidence type="ECO:0000256" key="6">
    <source>
        <dbReference type="SAM" id="Phobius"/>
    </source>
</evidence>
<evidence type="ECO:0000256" key="1">
    <source>
        <dbReference type="ARBA" id="ARBA00004141"/>
    </source>
</evidence>
<comment type="subcellular location">
    <subcellularLocation>
        <location evidence="1">Membrane</location>
        <topology evidence="1">Multi-pass membrane protein</topology>
    </subcellularLocation>
</comment>
<feature type="transmembrane region" description="Helical" evidence="6">
    <location>
        <begin position="293"/>
        <end position="317"/>
    </location>
</feature>
<dbReference type="OMA" id="STICWTG"/>
<evidence type="ECO:0000256" key="5">
    <source>
        <dbReference type="SAM" id="MobiDB-lite"/>
    </source>
</evidence>
<accession>H2SHM2</accession>
<dbReference type="Pfam" id="PF07690">
    <property type="entry name" value="MFS_1"/>
    <property type="match status" value="1"/>
</dbReference>
<evidence type="ECO:0000256" key="3">
    <source>
        <dbReference type="ARBA" id="ARBA00022989"/>
    </source>
</evidence>
<feature type="transmembrane region" description="Helical" evidence="6">
    <location>
        <begin position="329"/>
        <end position="347"/>
    </location>
</feature>
<dbReference type="Proteomes" id="UP000005226">
    <property type="component" value="Chromosome 14"/>
</dbReference>
<dbReference type="InterPro" id="IPR049680">
    <property type="entry name" value="FLVCR1-2_SLC49-like"/>
</dbReference>
<protein>
    <submittedName>
        <fullName evidence="8">Solute carrier family 49 member 3</fullName>
    </submittedName>
</protein>
<dbReference type="InterPro" id="IPR036259">
    <property type="entry name" value="MFS_trans_sf"/>
</dbReference>
<evidence type="ECO:0000313" key="8">
    <source>
        <dbReference type="Ensembl" id="ENSTRUP00000011904.3"/>
    </source>
</evidence>
<dbReference type="Gene3D" id="1.20.1250.20">
    <property type="entry name" value="MFS general substrate transporter like domains"/>
    <property type="match status" value="2"/>
</dbReference>
<dbReference type="GO" id="GO:0022857">
    <property type="term" value="F:transmembrane transporter activity"/>
    <property type="evidence" value="ECO:0007669"/>
    <property type="project" value="InterPro"/>
</dbReference>
<dbReference type="InterPro" id="IPR020846">
    <property type="entry name" value="MFS_dom"/>
</dbReference>
<dbReference type="PANTHER" id="PTHR10924:SF6">
    <property type="entry name" value="SOLUTE CARRIER FAMILY 49 MEMBER A3"/>
    <property type="match status" value="1"/>
</dbReference>
<feature type="transmembrane region" description="Helical" evidence="6">
    <location>
        <begin position="259"/>
        <end position="281"/>
    </location>
</feature>
<feature type="transmembrane region" description="Helical" evidence="6">
    <location>
        <begin position="41"/>
        <end position="61"/>
    </location>
</feature>
<evidence type="ECO:0000256" key="2">
    <source>
        <dbReference type="ARBA" id="ARBA00022692"/>
    </source>
</evidence>